<dbReference type="InterPro" id="IPR009056">
    <property type="entry name" value="Cyt_c-like_dom"/>
</dbReference>
<keyword evidence="9" id="KW-0560">Oxidoreductase</keyword>
<evidence type="ECO:0000256" key="10">
    <source>
        <dbReference type="ARBA" id="ARBA00023004"/>
    </source>
</evidence>
<evidence type="ECO:0000256" key="9">
    <source>
        <dbReference type="ARBA" id="ARBA00023002"/>
    </source>
</evidence>
<dbReference type="Gene3D" id="2.140.10.10">
    <property type="entry name" value="Quinoprotein alcohol dehydrogenase-like superfamily"/>
    <property type="match status" value="1"/>
</dbReference>
<sequence length="722" mass="77364">MNNDTARPGAVGSALAAALLLAGLNAPLTAAARPPADVDGRRIQQADREPGNWMSHGRTYDEQRYSPLTQIHDRNVQRLGLAWTTKLDIDRGVEATPIVVDGVMYTTGAKSIVYALDARTGRKLWTYDPEVAIDTLSTGCCDIVNRGVAVWKGRVYVGAFDGRLIALDARTGKPVWQVDTVIDRSKSYTITGAPRIVKGKVLIGNGGAEFGVRGYVTAYDADTGRQAWRFFTVPGKADAPPENAAMAMALKTWHGDAWPKWGGGGTVWDSMAYDPELDQLYIGVGNGSPWNYQFRSQGKGDNLFLSSIVALKPDTGEYLWHYQTTPGDRWDYTATQHMILADIDWQGSRRPVLMQAPKNGFFYVLDRRNGQLLAADKFVPVNWASHVDLATGRPVLTGDAEYTQGPKLVIPSFLGAHSWQPMSFNPKTGYVYLPAQETVAGLEGQKEPLFLPSKSVVNLGIEVPDVPEDPKVVAQIRQAWKGRLIAWDPAKKAPAWTVDYASAGNGGTLSTAGNLVFQGTADGRAVAYAADTGTKLWEAPVNSGAMAGPVTYTVGGEQYVTFMVGWGGALPLVGGPMSLSAKVRPEARVVTFKLGGQGKLPPPANAVTALPPLQTVTASPESLKQARTLYNGMCASCHGPNAVSGGVVPDLRYLTPAKHAQFAGIVAGARMVKGMPSFAAVLQPDDVEAIRQYLIQRSHDLAAELKTNPVAATAPAPLGGAR</sequence>
<organism evidence="15 16">
    <name type="scientific">Aquincola tertiaricarbonis</name>
    <dbReference type="NCBI Taxonomy" id="391953"/>
    <lineage>
        <taxon>Bacteria</taxon>
        <taxon>Pseudomonadati</taxon>
        <taxon>Pseudomonadota</taxon>
        <taxon>Betaproteobacteria</taxon>
        <taxon>Burkholderiales</taxon>
        <taxon>Sphaerotilaceae</taxon>
        <taxon>Aquincola</taxon>
    </lineage>
</organism>
<evidence type="ECO:0000256" key="3">
    <source>
        <dbReference type="ARBA" id="ARBA00008156"/>
    </source>
</evidence>
<dbReference type="PROSITE" id="PS51007">
    <property type="entry name" value="CYTC"/>
    <property type="match status" value="1"/>
</dbReference>
<dbReference type="CDD" id="cd10279">
    <property type="entry name" value="PQQ_ADH_II"/>
    <property type="match status" value="1"/>
</dbReference>
<evidence type="ECO:0000313" key="15">
    <source>
        <dbReference type="EMBL" id="URI06925.1"/>
    </source>
</evidence>
<dbReference type="Pfam" id="PF01011">
    <property type="entry name" value="PQQ"/>
    <property type="match status" value="2"/>
</dbReference>
<evidence type="ECO:0000256" key="12">
    <source>
        <dbReference type="PROSITE-ProRule" id="PRU00433"/>
    </source>
</evidence>
<feature type="domain" description="Cytochrome c" evidence="14">
    <location>
        <begin position="621"/>
        <end position="698"/>
    </location>
</feature>
<dbReference type="InterPro" id="IPR002372">
    <property type="entry name" value="PQQ_rpt_dom"/>
</dbReference>
<keyword evidence="4 12" id="KW-0349">Heme</keyword>
<evidence type="ECO:0000256" key="8">
    <source>
        <dbReference type="ARBA" id="ARBA00022891"/>
    </source>
</evidence>
<dbReference type="InterPro" id="IPR018391">
    <property type="entry name" value="PQQ_b-propeller_rpt"/>
</dbReference>
<comment type="similarity">
    <text evidence="3">Belongs to the bacterial PQQ dehydrogenase family.</text>
</comment>
<dbReference type="EMBL" id="CP097635">
    <property type="protein sequence ID" value="URI06925.1"/>
    <property type="molecule type" value="Genomic_DNA"/>
</dbReference>
<name>A0ABY4S2N9_AQUTE</name>
<feature type="chain" id="PRO_5047233337" evidence="13">
    <location>
        <begin position="33"/>
        <end position="722"/>
    </location>
</feature>
<dbReference type="Gene3D" id="1.10.760.10">
    <property type="entry name" value="Cytochrome c-like domain"/>
    <property type="match status" value="1"/>
</dbReference>
<dbReference type="PANTHER" id="PTHR32303">
    <property type="entry name" value="QUINOPROTEIN ALCOHOL DEHYDROGENASE (CYTOCHROME C)"/>
    <property type="match status" value="1"/>
</dbReference>
<keyword evidence="5 12" id="KW-0479">Metal-binding</keyword>
<keyword evidence="11" id="KW-1015">Disulfide bond</keyword>
<dbReference type="Pfam" id="PF13442">
    <property type="entry name" value="Cytochrome_CBB3"/>
    <property type="match status" value="1"/>
</dbReference>
<dbReference type="InterPro" id="IPR011047">
    <property type="entry name" value="Quinoprotein_ADH-like_sf"/>
</dbReference>
<dbReference type="RefSeq" id="WP_250195190.1">
    <property type="nucleotide sequence ID" value="NZ_CP097635.1"/>
</dbReference>
<evidence type="ECO:0000256" key="7">
    <source>
        <dbReference type="ARBA" id="ARBA00022837"/>
    </source>
</evidence>
<evidence type="ECO:0000256" key="5">
    <source>
        <dbReference type="ARBA" id="ARBA00022723"/>
    </source>
</evidence>
<evidence type="ECO:0000256" key="1">
    <source>
        <dbReference type="ARBA" id="ARBA00001913"/>
    </source>
</evidence>
<keyword evidence="16" id="KW-1185">Reference proteome</keyword>
<proteinExistence type="inferred from homology"/>
<dbReference type="InterPro" id="IPR017512">
    <property type="entry name" value="PQQ_MeOH/EtOH_DH"/>
</dbReference>
<evidence type="ECO:0000256" key="2">
    <source>
        <dbReference type="ARBA" id="ARBA00001931"/>
    </source>
</evidence>
<keyword evidence="6 13" id="KW-0732">Signal</keyword>
<dbReference type="NCBIfam" id="TIGR03075">
    <property type="entry name" value="PQQ_enz_alc_DH"/>
    <property type="match status" value="1"/>
</dbReference>
<feature type="signal peptide" evidence="13">
    <location>
        <begin position="1"/>
        <end position="32"/>
    </location>
</feature>
<keyword evidence="7" id="KW-0106">Calcium</keyword>
<reference evidence="15" key="1">
    <citation type="submission" date="2022-05" db="EMBL/GenBank/DDBJ databases">
        <title>An RpoN-dependent PEP-CTERM gene is involved in floc formation of an Aquincola tertiaricarbonis strain.</title>
        <authorList>
            <person name="Qiu D."/>
            <person name="Xia M."/>
        </authorList>
    </citation>
    <scope>NUCLEOTIDE SEQUENCE</scope>
    <source>
        <strain evidence="15">RN12</strain>
    </source>
</reference>
<accession>A0ABY4S2N9</accession>
<evidence type="ECO:0000256" key="11">
    <source>
        <dbReference type="ARBA" id="ARBA00023157"/>
    </source>
</evidence>
<dbReference type="Proteomes" id="UP001056201">
    <property type="component" value="Chromosome 1"/>
</dbReference>
<gene>
    <name evidence="15" type="ORF">MW290_13615</name>
</gene>
<evidence type="ECO:0000256" key="4">
    <source>
        <dbReference type="ARBA" id="ARBA00022617"/>
    </source>
</evidence>
<comment type="cofactor">
    <cofactor evidence="1">
        <name>Ca(2+)</name>
        <dbReference type="ChEBI" id="CHEBI:29108"/>
    </cofactor>
</comment>
<dbReference type="SUPFAM" id="SSF46626">
    <property type="entry name" value="Cytochrome c"/>
    <property type="match status" value="1"/>
</dbReference>
<comment type="cofactor">
    <cofactor evidence="2">
        <name>pyrroloquinoline quinone</name>
        <dbReference type="ChEBI" id="CHEBI:58442"/>
    </cofactor>
</comment>
<dbReference type="SUPFAM" id="SSF50998">
    <property type="entry name" value="Quinoprotein alcohol dehydrogenase-like"/>
    <property type="match status" value="1"/>
</dbReference>
<dbReference type="SMART" id="SM00564">
    <property type="entry name" value="PQQ"/>
    <property type="match status" value="4"/>
</dbReference>
<keyword evidence="8" id="KW-0634">PQQ</keyword>
<dbReference type="InterPro" id="IPR036909">
    <property type="entry name" value="Cyt_c-like_dom_sf"/>
</dbReference>
<evidence type="ECO:0000256" key="13">
    <source>
        <dbReference type="SAM" id="SignalP"/>
    </source>
</evidence>
<protein>
    <submittedName>
        <fullName evidence="15">PQQ-dependent dehydrogenase, methanol/ethanol family</fullName>
    </submittedName>
</protein>
<evidence type="ECO:0000256" key="6">
    <source>
        <dbReference type="ARBA" id="ARBA00022729"/>
    </source>
</evidence>
<keyword evidence="10 12" id="KW-0408">Iron</keyword>
<evidence type="ECO:0000313" key="16">
    <source>
        <dbReference type="Proteomes" id="UP001056201"/>
    </source>
</evidence>
<evidence type="ECO:0000259" key="14">
    <source>
        <dbReference type="PROSITE" id="PS51007"/>
    </source>
</evidence>